<dbReference type="EMBL" id="PFMR01000212">
    <property type="protein sequence ID" value="PIZ16097.1"/>
    <property type="molecule type" value="Genomic_DNA"/>
</dbReference>
<accession>A0A2M7S9A0</accession>
<dbReference type="AlphaFoldDB" id="A0A2M7S9A0"/>
<dbReference type="Proteomes" id="UP000229307">
    <property type="component" value="Unassembled WGS sequence"/>
</dbReference>
<evidence type="ECO:0000313" key="3">
    <source>
        <dbReference type="Proteomes" id="UP000229307"/>
    </source>
</evidence>
<evidence type="ECO:0000313" key="2">
    <source>
        <dbReference type="EMBL" id="PIZ16097.1"/>
    </source>
</evidence>
<sequence>MLVFTALMLLVLAMFFLVTFNTGRMVAQRIKMQNAIDSAAQTAALWQARGLNFEGHLNFIQESLFLAYFPALVDPPAAEKIRQASIKVSMLQEKIANMFPGIAMASAFMAAKKNGLDAAWPVNDKDFRKALSLGVKKTKKIAFMENAFTIYKLDSPKYWSPQERNGPFATIFGFKKKEEVFGLDIIGLKNRPFFVVASARPRFEKGQLKKDKVVAGWGACLMPVRVFNGERGQFMGKQVYH</sequence>
<feature type="domain" description="Putative Flp pilus-assembly TadG-like N-terminal" evidence="1">
    <location>
        <begin position="2"/>
        <end position="44"/>
    </location>
</feature>
<comment type="caution">
    <text evidence="2">The sequence shown here is derived from an EMBL/GenBank/DDBJ whole genome shotgun (WGS) entry which is preliminary data.</text>
</comment>
<gene>
    <name evidence="2" type="ORF">COY52_08165</name>
</gene>
<reference evidence="3" key="1">
    <citation type="submission" date="2017-09" db="EMBL/GenBank/DDBJ databases">
        <title>Depth-based differentiation of microbial function through sediment-hosted aquifers and enrichment of novel symbionts in the deep terrestrial subsurface.</title>
        <authorList>
            <person name="Probst A.J."/>
            <person name="Ladd B."/>
            <person name="Jarett J.K."/>
            <person name="Geller-Mcgrath D.E."/>
            <person name="Sieber C.M.K."/>
            <person name="Emerson J.B."/>
            <person name="Anantharaman K."/>
            <person name="Thomas B.C."/>
            <person name="Malmstrom R."/>
            <person name="Stieglmeier M."/>
            <person name="Klingl A."/>
            <person name="Woyke T."/>
            <person name="Ryan C.M."/>
            <person name="Banfield J.F."/>
        </authorList>
    </citation>
    <scope>NUCLEOTIDE SEQUENCE [LARGE SCALE GENOMIC DNA]</scope>
</reference>
<evidence type="ECO:0000259" key="1">
    <source>
        <dbReference type="Pfam" id="PF13400"/>
    </source>
</evidence>
<name>A0A2M7S9A0_9BACT</name>
<protein>
    <recommendedName>
        <fullName evidence="1">Putative Flp pilus-assembly TadG-like N-terminal domain-containing protein</fullName>
    </recommendedName>
</protein>
<dbReference type="Pfam" id="PF13400">
    <property type="entry name" value="Tad"/>
    <property type="match status" value="1"/>
</dbReference>
<proteinExistence type="predicted"/>
<organism evidence="2 3">
    <name type="scientific">Candidatus Desantisbacteria bacterium CG_4_10_14_0_8_um_filter_48_22</name>
    <dbReference type="NCBI Taxonomy" id="1974543"/>
    <lineage>
        <taxon>Bacteria</taxon>
        <taxon>Candidatus Desantisiibacteriota</taxon>
    </lineage>
</organism>
<dbReference type="InterPro" id="IPR028087">
    <property type="entry name" value="Tad_N"/>
</dbReference>